<evidence type="ECO:0000256" key="2">
    <source>
        <dbReference type="ARBA" id="ARBA00012180"/>
    </source>
</evidence>
<organism evidence="5 6">
    <name type="scientific">Pleurodeles waltl</name>
    <name type="common">Iberian ribbed newt</name>
    <dbReference type="NCBI Taxonomy" id="8319"/>
    <lineage>
        <taxon>Eukaryota</taxon>
        <taxon>Metazoa</taxon>
        <taxon>Chordata</taxon>
        <taxon>Craniata</taxon>
        <taxon>Vertebrata</taxon>
        <taxon>Euteleostomi</taxon>
        <taxon>Amphibia</taxon>
        <taxon>Batrachia</taxon>
        <taxon>Caudata</taxon>
        <taxon>Salamandroidea</taxon>
        <taxon>Salamandridae</taxon>
        <taxon>Pleurodelinae</taxon>
        <taxon>Pleurodeles</taxon>
    </lineage>
</organism>
<sequence>MCLPNKAIRRERHITPTMDDIVADLKRAQWFSKLDLNSGYHQLELNPDSRNVTTFSTHVGLRRYRRLSFGVSSAAVVFQKAIRETLLGLSGVINLSDDILIYSKTWEDHHQHLRATLQRLADAGLTLHKKKCAFYQTSIEFFGYIFSKEGSRVALHKADAIRRAPLPQKPHRSEKLPRDGDILRQVYPPAGDHGRTSPTAD</sequence>
<dbReference type="CDD" id="cd01647">
    <property type="entry name" value="RT_LTR"/>
    <property type="match status" value="1"/>
</dbReference>
<evidence type="ECO:0000313" key="6">
    <source>
        <dbReference type="Proteomes" id="UP001066276"/>
    </source>
</evidence>
<evidence type="ECO:0000259" key="4">
    <source>
        <dbReference type="PROSITE" id="PS50878"/>
    </source>
</evidence>
<feature type="compositionally biased region" description="Basic and acidic residues" evidence="3">
    <location>
        <begin position="171"/>
        <end position="182"/>
    </location>
</feature>
<evidence type="ECO:0000256" key="1">
    <source>
        <dbReference type="ARBA" id="ARBA00010879"/>
    </source>
</evidence>
<dbReference type="Gene3D" id="3.30.70.270">
    <property type="match status" value="1"/>
</dbReference>
<proteinExistence type="inferred from homology"/>
<dbReference type="SUPFAM" id="SSF56672">
    <property type="entry name" value="DNA/RNA polymerases"/>
    <property type="match status" value="1"/>
</dbReference>
<dbReference type="PANTHER" id="PTHR37984">
    <property type="entry name" value="PROTEIN CBG26694"/>
    <property type="match status" value="1"/>
</dbReference>
<evidence type="ECO:0000313" key="5">
    <source>
        <dbReference type="EMBL" id="KAJ1158055.1"/>
    </source>
</evidence>
<dbReference type="Proteomes" id="UP001066276">
    <property type="component" value="Chromosome 5"/>
</dbReference>
<comment type="caution">
    <text evidence="5">The sequence shown here is derived from an EMBL/GenBank/DDBJ whole genome shotgun (WGS) entry which is preliminary data.</text>
</comment>
<dbReference type="InterPro" id="IPR043128">
    <property type="entry name" value="Rev_trsase/Diguanyl_cyclase"/>
</dbReference>
<dbReference type="Pfam" id="PF00078">
    <property type="entry name" value="RVT_1"/>
    <property type="match status" value="1"/>
</dbReference>
<feature type="domain" description="Reverse transcriptase" evidence="4">
    <location>
        <begin position="1"/>
        <end position="146"/>
    </location>
</feature>
<feature type="region of interest" description="Disordered" evidence="3">
    <location>
        <begin position="164"/>
        <end position="201"/>
    </location>
</feature>
<reference evidence="5" key="1">
    <citation type="journal article" date="2022" name="bioRxiv">
        <title>Sequencing and chromosome-scale assembly of the giantPleurodeles waltlgenome.</title>
        <authorList>
            <person name="Brown T."/>
            <person name="Elewa A."/>
            <person name="Iarovenko S."/>
            <person name="Subramanian E."/>
            <person name="Araus A.J."/>
            <person name="Petzold A."/>
            <person name="Susuki M."/>
            <person name="Suzuki K.-i.T."/>
            <person name="Hayashi T."/>
            <person name="Toyoda A."/>
            <person name="Oliveira C."/>
            <person name="Osipova E."/>
            <person name="Leigh N.D."/>
            <person name="Simon A."/>
            <person name="Yun M.H."/>
        </authorList>
    </citation>
    <scope>NUCLEOTIDE SEQUENCE</scope>
    <source>
        <strain evidence="5">20211129_DDA</strain>
        <tissue evidence="5">Liver</tissue>
    </source>
</reference>
<comment type="similarity">
    <text evidence="1">Belongs to the beta type-B retroviral polymerase family. HERV class-II K(HML-2) pol subfamily.</text>
</comment>
<dbReference type="InterPro" id="IPR050951">
    <property type="entry name" value="Retrovirus_Pol_polyprotein"/>
</dbReference>
<dbReference type="AlphaFoldDB" id="A0AAV7S1J5"/>
<name>A0AAV7S1J5_PLEWA</name>
<protein>
    <recommendedName>
        <fullName evidence="2">ribonuclease H</fullName>
        <ecNumber evidence="2">3.1.26.4</ecNumber>
    </recommendedName>
</protein>
<evidence type="ECO:0000256" key="3">
    <source>
        <dbReference type="SAM" id="MobiDB-lite"/>
    </source>
</evidence>
<keyword evidence="6" id="KW-1185">Reference proteome</keyword>
<gene>
    <name evidence="5" type="ORF">NDU88_010750</name>
</gene>
<dbReference type="InterPro" id="IPR000477">
    <property type="entry name" value="RT_dom"/>
</dbReference>
<dbReference type="PROSITE" id="PS50878">
    <property type="entry name" value="RT_POL"/>
    <property type="match status" value="1"/>
</dbReference>
<dbReference type="PANTHER" id="PTHR37984:SF11">
    <property type="entry name" value="INTEGRASE CATALYTIC DOMAIN-CONTAINING PROTEIN"/>
    <property type="match status" value="1"/>
</dbReference>
<dbReference type="EC" id="3.1.26.4" evidence="2"/>
<dbReference type="GO" id="GO:0004523">
    <property type="term" value="F:RNA-DNA hybrid ribonuclease activity"/>
    <property type="evidence" value="ECO:0007669"/>
    <property type="project" value="UniProtKB-EC"/>
</dbReference>
<accession>A0AAV7S1J5</accession>
<dbReference type="EMBL" id="JANPWB010000009">
    <property type="protein sequence ID" value="KAJ1158055.1"/>
    <property type="molecule type" value="Genomic_DNA"/>
</dbReference>
<dbReference type="InterPro" id="IPR043502">
    <property type="entry name" value="DNA/RNA_pol_sf"/>
</dbReference>